<evidence type="ECO:0000256" key="4">
    <source>
        <dbReference type="ARBA" id="ARBA00022692"/>
    </source>
</evidence>
<dbReference type="PANTHER" id="PTHR48022">
    <property type="entry name" value="PLASTIDIC GLUCOSE TRANSPORTER 4"/>
    <property type="match status" value="1"/>
</dbReference>
<dbReference type="GO" id="GO:0016020">
    <property type="term" value="C:membrane"/>
    <property type="evidence" value="ECO:0007669"/>
    <property type="project" value="UniProtKB-SubCell"/>
</dbReference>
<feature type="transmembrane region" description="Helical" evidence="8">
    <location>
        <begin position="434"/>
        <end position="457"/>
    </location>
</feature>
<feature type="transmembrane region" description="Helical" evidence="8">
    <location>
        <begin position="180"/>
        <end position="206"/>
    </location>
</feature>
<dbReference type="AlphaFoldDB" id="A0A9P7AUN3"/>
<feature type="transmembrane region" description="Helical" evidence="8">
    <location>
        <begin position="368"/>
        <end position="389"/>
    </location>
</feature>
<dbReference type="InterPro" id="IPR020846">
    <property type="entry name" value="MFS_dom"/>
</dbReference>
<dbReference type="PROSITE" id="PS00216">
    <property type="entry name" value="SUGAR_TRANSPORT_1"/>
    <property type="match status" value="1"/>
</dbReference>
<feature type="transmembrane region" description="Helical" evidence="8">
    <location>
        <begin position="303"/>
        <end position="329"/>
    </location>
</feature>
<dbReference type="InterPro" id="IPR005829">
    <property type="entry name" value="Sugar_transporter_CS"/>
</dbReference>
<evidence type="ECO:0000256" key="6">
    <source>
        <dbReference type="ARBA" id="ARBA00023136"/>
    </source>
</evidence>
<dbReference type="InterPro" id="IPR005828">
    <property type="entry name" value="MFS_sugar_transport-like"/>
</dbReference>
<evidence type="ECO:0000256" key="2">
    <source>
        <dbReference type="ARBA" id="ARBA00010992"/>
    </source>
</evidence>
<feature type="transmembrane region" description="Helical" evidence="8">
    <location>
        <begin position="41"/>
        <end position="61"/>
    </location>
</feature>
<dbReference type="InterPro" id="IPR036259">
    <property type="entry name" value="MFS_trans_sf"/>
</dbReference>
<evidence type="ECO:0000259" key="9">
    <source>
        <dbReference type="PROSITE" id="PS50850"/>
    </source>
</evidence>
<feature type="transmembrane region" description="Helical" evidence="8">
    <location>
        <begin position="469"/>
        <end position="487"/>
    </location>
</feature>
<keyword evidence="5 8" id="KW-1133">Transmembrane helix</keyword>
<evidence type="ECO:0000256" key="5">
    <source>
        <dbReference type="ARBA" id="ARBA00022989"/>
    </source>
</evidence>
<accession>A0A9P7AUN3</accession>
<feature type="transmembrane region" description="Helical" evidence="8">
    <location>
        <begin position="341"/>
        <end position="361"/>
    </location>
</feature>
<dbReference type="PANTHER" id="PTHR48022:SF83">
    <property type="entry name" value="MAJOR FACILITATOR SUPERFAMILY (MFS) PROFILE DOMAIN-CONTAINING PROTEIN"/>
    <property type="match status" value="1"/>
</dbReference>
<feature type="transmembrane region" description="Helical" evidence="8">
    <location>
        <begin position="98"/>
        <end position="118"/>
    </location>
</feature>
<evidence type="ECO:0000313" key="10">
    <source>
        <dbReference type="EMBL" id="KAG0646904.1"/>
    </source>
</evidence>
<dbReference type="EMBL" id="VNKQ01000014">
    <property type="protein sequence ID" value="KAG0646904.1"/>
    <property type="molecule type" value="Genomic_DNA"/>
</dbReference>
<evidence type="ECO:0000256" key="1">
    <source>
        <dbReference type="ARBA" id="ARBA00004141"/>
    </source>
</evidence>
<dbReference type="InterPro" id="IPR050360">
    <property type="entry name" value="MFS_Sugar_Transporters"/>
</dbReference>
<comment type="similarity">
    <text evidence="2 7">Belongs to the major facilitator superfamily. Sugar transporter (TC 2.A.1.1) family.</text>
</comment>
<dbReference type="GO" id="GO:0005351">
    <property type="term" value="F:carbohydrate:proton symporter activity"/>
    <property type="evidence" value="ECO:0007669"/>
    <property type="project" value="TreeGrafter"/>
</dbReference>
<comment type="caution">
    <text evidence="10">The sequence shown here is derived from an EMBL/GenBank/DDBJ whole genome shotgun (WGS) entry which is preliminary data.</text>
</comment>
<keyword evidence="4 8" id="KW-0812">Transmembrane</keyword>
<evidence type="ECO:0000256" key="8">
    <source>
        <dbReference type="SAM" id="Phobius"/>
    </source>
</evidence>
<comment type="subcellular location">
    <subcellularLocation>
        <location evidence="1">Membrane</location>
        <topology evidence="1">Multi-pass membrane protein</topology>
    </subcellularLocation>
</comment>
<dbReference type="SUPFAM" id="SSF103473">
    <property type="entry name" value="MFS general substrate transporter"/>
    <property type="match status" value="1"/>
</dbReference>
<keyword evidence="11" id="KW-1185">Reference proteome</keyword>
<name>A0A9P7AUN3_9HELO</name>
<evidence type="ECO:0000256" key="7">
    <source>
        <dbReference type="RuleBase" id="RU003346"/>
    </source>
</evidence>
<dbReference type="PROSITE" id="PS50850">
    <property type="entry name" value="MFS"/>
    <property type="match status" value="1"/>
</dbReference>
<keyword evidence="3 7" id="KW-0813">Transport</keyword>
<evidence type="ECO:0000256" key="3">
    <source>
        <dbReference type="ARBA" id="ARBA00022448"/>
    </source>
</evidence>
<dbReference type="OrthoDB" id="6612291at2759"/>
<organism evidence="10 11">
    <name type="scientific">Hyphodiscus hymeniophilus</name>
    <dbReference type="NCBI Taxonomy" id="353542"/>
    <lineage>
        <taxon>Eukaryota</taxon>
        <taxon>Fungi</taxon>
        <taxon>Dikarya</taxon>
        <taxon>Ascomycota</taxon>
        <taxon>Pezizomycotina</taxon>
        <taxon>Leotiomycetes</taxon>
        <taxon>Helotiales</taxon>
        <taxon>Hyphodiscaceae</taxon>
        <taxon>Hyphodiscus</taxon>
    </lineage>
</organism>
<protein>
    <submittedName>
        <fullName evidence="10">Maltose transport MAL31</fullName>
    </submittedName>
</protein>
<feature type="transmembrane region" description="Helical" evidence="8">
    <location>
        <begin position="149"/>
        <end position="168"/>
    </location>
</feature>
<feature type="transmembrane region" description="Helical" evidence="8">
    <location>
        <begin position="401"/>
        <end position="422"/>
    </location>
</feature>
<feature type="domain" description="Major facilitator superfamily (MFS) profile" evidence="9">
    <location>
        <begin position="48"/>
        <end position="491"/>
    </location>
</feature>
<dbReference type="InterPro" id="IPR003663">
    <property type="entry name" value="Sugar/inositol_transpt"/>
</dbReference>
<dbReference type="FunFam" id="1.20.1250.20:FF:000078">
    <property type="entry name" value="MFS maltose transporter, putative"/>
    <property type="match status" value="1"/>
</dbReference>
<dbReference type="Pfam" id="PF00083">
    <property type="entry name" value="Sugar_tr"/>
    <property type="match status" value="1"/>
</dbReference>
<evidence type="ECO:0000313" key="11">
    <source>
        <dbReference type="Proteomes" id="UP000785200"/>
    </source>
</evidence>
<keyword evidence="6 8" id="KW-0472">Membrane</keyword>
<proteinExistence type="inferred from homology"/>
<dbReference type="NCBIfam" id="TIGR00879">
    <property type="entry name" value="SP"/>
    <property type="match status" value="1"/>
</dbReference>
<reference evidence="10" key="1">
    <citation type="submission" date="2019-07" db="EMBL/GenBank/DDBJ databases">
        <title>Hyphodiscus hymeniophilus genome sequencing and assembly.</title>
        <authorList>
            <person name="Kramer G."/>
            <person name="Nodwell J."/>
        </authorList>
    </citation>
    <scope>NUCLEOTIDE SEQUENCE</scope>
    <source>
        <strain evidence="10">ATCC 34498</strain>
    </source>
</reference>
<sequence length="533" mass="58726">MDDKLPENAADKTTQVRSHALQAEDAAAAEHALTIRDAIKLYTPAIFWSLLFALGVVISGFDPQIVGTLVAIPQFQQNFGQYDPSFDGYIVRAQWQSAFNLGVPVGSVVGALGIGIPMERWGRRWAMAGCCILSCVAVAIQFSTDKSKVQLVIAELLNGLVIGAYPVLAPAYISEVSPVVLRGIFTATINTAYVTGQLIASGVLAGTQSRPDKWSYEIPFACQWIFPVFILCLLPFCPESPWWLVRKGDNEGALHALKKLTHSSVDTNQLLVSIQHTNKLEEDAKETATWADCFKGSDLRRTLIATIIYSIQPLSGNYLITGYCVYFFELAGLNPDNAFDFGVGVLAVGFVGSILSWFLIARFGRRDIYNWGLVLLTILVFLVAILDVVPRSQSVIWAQSSMMLVYNFFYDLTIGPLGFVILSEISSTRLRGKTTAISICVNEVIYVACGVGIPYAINPDQGNLRGKLAFVFFGFSLASIVYCYFCLPETKGRTYAELDIMFLENTNTRDFKNYVFDTDGNRSTEGIVNNHDV</sequence>
<gene>
    <name evidence="10" type="ORF">D0Z07_6122</name>
</gene>
<dbReference type="Proteomes" id="UP000785200">
    <property type="component" value="Unassembled WGS sequence"/>
</dbReference>
<dbReference type="Gene3D" id="1.20.1250.20">
    <property type="entry name" value="MFS general substrate transporter like domains"/>
    <property type="match status" value="1"/>
</dbReference>